<accession>A0A951QTF8</accession>
<evidence type="ECO:0000313" key="2">
    <source>
        <dbReference type="Proteomes" id="UP000729701"/>
    </source>
</evidence>
<name>A0A951QTF8_9CYAN</name>
<protein>
    <recommendedName>
        <fullName evidence="3">ATP-dependent DNA helicase RecG C-terminal domain-containing protein</fullName>
    </recommendedName>
</protein>
<sequence>MLSEKKSPAKGKLDILLKLRNDVGHDLKGLNETSATTIINHKNPLATLEETLQGILPLCELPLFLVDTQKPIRRVMHVVRLLLMGEQSEPMPEEIAISDFFSDEKRLNGGTSTARNPLIARALKLIGFAELAGSGLREVYRVWNQAKRRPPIVETDEQHNRFRIELDSRPLEIIIDAFWKQRLGVNVTPEAAKILGLLSNSAAGMSLAEICSGTGADSNDLIIMCQGLQKQMLIDCETEVYKLKSHLLDLAREASKGNENNV</sequence>
<dbReference type="AlphaFoldDB" id="A0A951QTF8"/>
<gene>
    <name evidence="1" type="ORF">KME60_30195</name>
</gene>
<dbReference type="InterPro" id="IPR038475">
    <property type="entry name" value="RecG_C_sf"/>
</dbReference>
<proteinExistence type="predicted"/>
<evidence type="ECO:0000313" key="1">
    <source>
        <dbReference type="EMBL" id="MBW4671583.1"/>
    </source>
</evidence>
<comment type="caution">
    <text evidence="1">The sequence shown here is derived from an EMBL/GenBank/DDBJ whole genome shotgun (WGS) entry which is preliminary data.</text>
</comment>
<evidence type="ECO:0008006" key="3">
    <source>
        <dbReference type="Google" id="ProtNLM"/>
    </source>
</evidence>
<dbReference type="EMBL" id="JAHHGZ010000049">
    <property type="protein sequence ID" value="MBW4671583.1"/>
    <property type="molecule type" value="Genomic_DNA"/>
</dbReference>
<dbReference type="Proteomes" id="UP000729701">
    <property type="component" value="Unassembled WGS sequence"/>
</dbReference>
<dbReference type="Pfam" id="PF13749">
    <property type="entry name" value="HATPase_c_4"/>
    <property type="match status" value="1"/>
</dbReference>
<reference evidence="1" key="1">
    <citation type="submission" date="2021-05" db="EMBL/GenBank/DDBJ databases">
        <authorList>
            <person name="Pietrasiak N."/>
            <person name="Ward R."/>
            <person name="Stajich J.E."/>
            <person name="Kurbessoian T."/>
        </authorList>
    </citation>
    <scope>NUCLEOTIDE SEQUENCE</scope>
    <source>
        <strain evidence="1">GSE-NOS-MK-12-04C</strain>
    </source>
</reference>
<dbReference type="Gene3D" id="3.30.565.60">
    <property type="match status" value="1"/>
</dbReference>
<reference evidence="1" key="2">
    <citation type="journal article" date="2022" name="Microbiol. Resour. Announc.">
        <title>Metagenome Sequencing to Explore Phylogenomics of Terrestrial Cyanobacteria.</title>
        <authorList>
            <person name="Ward R.D."/>
            <person name="Stajich J.E."/>
            <person name="Johansen J.R."/>
            <person name="Huntemann M."/>
            <person name="Clum A."/>
            <person name="Foster B."/>
            <person name="Foster B."/>
            <person name="Roux S."/>
            <person name="Palaniappan K."/>
            <person name="Varghese N."/>
            <person name="Mukherjee S."/>
            <person name="Reddy T.B.K."/>
            <person name="Daum C."/>
            <person name="Copeland A."/>
            <person name="Chen I.A."/>
            <person name="Ivanova N.N."/>
            <person name="Kyrpides N.C."/>
            <person name="Shapiro N."/>
            <person name="Eloe-Fadrosh E.A."/>
            <person name="Pietrasiak N."/>
        </authorList>
    </citation>
    <scope>NUCLEOTIDE SEQUENCE</scope>
    <source>
        <strain evidence="1">GSE-NOS-MK-12-04C</strain>
    </source>
</reference>
<organism evidence="1 2">
    <name type="scientific">Cyanomargarita calcarea GSE-NOS-MK-12-04C</name>
    <dbReference type="NCBI Taxonomy" id="2839659"/>
    <lineage>
        <taxon>Bacteria</taxon>
        <taxon>Bacillati</taxon>
        <taxon>Cyanobacteriota</taxon>
        <taxon>Cyanophyceae</taxon>
        <taxon>Nostocales</taxon>
        <taxon>Cyanomargaritaceae</taxon>
        <taxon>Cyanomargarita</taxon>
    </lineage>
</organism>